<evidence type="ECO:0000256" key="1">
    <source>
        <dbReference type="SAM" id="MobiDB-lite"/>
    </source>
</evidence>
<organism evidence="2 3">
    <name type="scientific">Anisodus tanguticus</name>
    <dbReference type="NCBI Taxonomy" id="243964"/>
    <lineage>
        <taxon>Eukaryota</taxon>
        <taxon>Viridiplantae</taxon>
        <taxon>Streptophyta</taxon>
        <taxon>Embryophyta</taxon>
        <taxon>Tracheophyta</taxon>
        <taxon>Spermatophyta</taxon>
        <taxon>Magnoliopsida</taxon>
        <taxon>eudicotyledons</taxon>
        <taxon>Gunneridae</taxon>
        <taxon>Pentapetalae</taxon>
        <taxon>asterids</taxon>
        <taxon>lamiids</taxon>
        <taxon>Solanales</taxon>
        <taxon>Solanaceae</taxon>
        <taxon>Solanoideae</taxon>
        <taxon>Hyoscyameae</taxon>
        <taxon>Anisodus</taxon>
    </lineage>
</organism>
<reference evidence="2" key="1">
    <citation type="submission" date="2023-12" db="EMBL/GenBank/DDBJ databases">
        <title>Genome assembly of Anisodus tanguticus.</title>
        <authorList>
            <person name="Wang Y.-J."/>
        </authorList>
    </citation>
    <scope>NUCLEOTIDE SEQUENCE</scope>
    <source>
        <strain evidence="2">KB-2021</strain>
        <tissue evidence="2">Leaf</tissue>
    </source>
</reference>
<sequence>MMMRMERAVAAIATHSRARTPMSKQNAAETSASPEASKKRDDGEKDQIDAFTEGMRPISLGNESPSGCLSSLSHCQKWRYGQRCNAMHQYVFIPIGPSPLTIERCGSPVLHEVLRARPVEGNVGVVLKIEGGS</sequence>
<proteinExistence type="predicted"/>
<protein>
    <submittedName>
        <fullName evidence="2">Uncharacterized protein</fullName>
    </submittedName>
</protein>
<dbReference type="EMBL" id="JAVYJV010000008">
    <property type="protein sequence ID" value="KAK4364167.1"/>
    <property type="molecule type" value="Genomic_DNA"/>
</dbReference>
<feature type="compositionally biased region" description="Polar residues" evidence="1">
    <location>
        <begin position="22"/>
        <end position="34"/>
    </location>
</feature>
<feature type="region of interest" description="Disordered" evidence="1">
    <location>
        <begin position="8"/>
        <end position="49"/>
    </location>
</feature>
<keyword evidence="3" id="KW-1185">Reference proteome</keyword>
<evidence type="ECO:0000313" key="3">
    <source>
        <dbReference type="Proteomes" id="UP001291623"/>
    </source>
</evidence>
<comment type="caution">
    <text evidence="2">The sequence shown here is derived from an EMBL/GenBank/DDBJ whole genome shotgun (WGS) entry which is preliminary data.</text>
</comment>
<accession>A0AAE1S6N6</accession>
<name>A0AAE1S6N6_9SOLA</name>
<dbReference type="Proteomes" id="UP001291623">
    <property type="component" value="Unassembled WGS sequence"/>
</dbReference>
<evidence type="ECO:0000313" key="2">
    <source>
        <dbReference type="EMBL" id="KAK4364167.1"/>
    </source>
</evidence>
<dbReference type="AlphaFoldDB" id="A0AAE1S6N6"/>
<feature type="compositionally biased region" description="Basic and acidic residues" evidence="1">
    <location>
        <begin position="36"/>
        <end position="48"/>
    </location>
</feature>
<gene>
    <name evidence="2" type="ORF">RND71_015525</name>
</gene>